<dbReference type="InterPro" id="IPR036866">
    <property type="entry name" value="RibonucZ/Hydroxyglut_hydro"/>
</dbReference>
<feature type="domain" description="CSC1/OSCA1-like N-terminal transmembrane" evidence="13">
    <location>
        <begin position="6"/>
        <end position="165"/>
    </location>
</feature>
<dbReference type="InterPro" id="IPR045122">
    <property type="entry name" value="Csc1-like"/>
</dbReference>
<evidence type="ECO:0000256" key="2">
    <source>
        <dbReference type="ARBA" id="ARBA00007779"/>
    </source>
</evidence>
<keyword evidence="6 11" id="KW-1133">Transmembrane helix</keyword>
<evidence type="ECO:0000313" key="16">
    <source>
        <dbReference type="Proteomes" id="UP001281410"/>
    </source>
</evidence>
<keyword evidence="5" id="KW-0106">Calcium</keyword>
<dbReference type="EMBL" id="JANJYJ010000003">
    <property type="protein sequence ID" value="KAK3223793.1"/>
    <property type="molecule type" value="Genomic_DNA"/>
</dbReference>
<keyword evidence="9" id="KW-0407">Ion channel</keyword>
<keyword evidence="3" id="KW-0813">Transport</keyword>
<accession>A0AAE0ECX8</accession>
<dbReference type="PANTHER" id="PTHR13018">
    <property type="entry name" value="PROBABLE MEMBRANE PROTEIN DUF221-RELATED"/>
    <property type="match status" value="1"/>
</dbReference>
<evidence type="ECO:0000256" key="1">
    <source>
        <dbReference type="ARBA" id="ARBA00004141"/>
    </source>
</evidence>
<name>A0AAE0ECX8_9ROSI</name>
<proteinExistence type="inferred from homology"/>
<dbReference type="InterPro" id="IPR032880">
    <property type="entry name" value="CSC1/OSCA1-like_N"/>
</dbReference>
<evidence type="ECO:0000256" key="8">
    <source>
        <dbReference type="ARBA" id="ARBA00023136"/>
    </source>
</evidence>
<feature type="transmembrane region" description="Helical" evidence="11">
    <location>
        <begin position="563"/>
        <end position="580"/>
    </location>
</feature>
<evidence type="ECO:0000256" key="3">
    <source>
        <dbReference type="ARBA" id="ARBA00022448"/>
    </source>
</evidence>
<evidence type="ECO:0000256" key="7">
    <source>
        <dbReference type="ARBA" id="ARBA00023065"/>
    </source>
</evidence>
<keyword evidence="16" id="KW-1185">Reference proteome</keyword>
<protein>
    <submittedName>
        <fullName evidence="15">Uncharacterized protein</fullName>
    </submittedName>
</protein>
<dbReference type="Pfam" id="PF14703">
    <property type="entry name" value="PHM7_cyt"/>
    <property type="match status" value="1"/>
</dbReference>
<comment type="similarity">
    <text evidence="2">Belongs to the CSC1 (TC 1.A.17) family.</text>
</comment>
<evidence type="ECO:0000256" key="6">
    <source>
        <dbReference type="ARBA" id="ARBA00022989"/>
    </source>
</evidence>
<evidence type="ECO:0000259" key="14">
    <source>
        <dbReference type="Pfam" id="PF14703"/>
    </source>
</evidence>
<feature type="transmembrane region" description="Helical" evidence="11">
    <location>
        <begin position="143"/>
        <end position="163"/>
    </location>
</feature>
<dbReference type="InterPro" id="IPR027815">
    <property type="entry name" value="CSC1/OSCA1-like_cyt"/>
</dbReference>
<feature type="transmembrane region" description="Helical" evidence="11">
    <location>
        <begin position="6"/>
        <end position="27"/>
    </location>
</feature>
<comment type="caution">
    <text evidence="15">The sequence shown here is derived from an EMBL/GenBank/DDBJ whole genome shotgun (WGS) entry which is preliminary data.</text>
</comment>
<feature type="coiled-coil region" evidence="10">
    <location>
        <begin position="231"/>
        <end position="293"/>
    </location>
</feature>
<feature type="transmembrane region" description="Helical" evidence="11">
    <location>
        <begin position="355"/>
        <end position="379"/>
    </location>
</feature>
<dbReference type="Pfam" id="PF02714">
    <property type="entry name" value="RSN1_7TM"/>
    <property type="match status" value="1"/>
</dbReference>
<comment type="subcellular location">
    <subcellularLocation>
        <location evidence="1">Membrane</location>
        <topology evidence="1">Multi-pass membrane protein</topology>
    </subcellularLocation>
</comment>
<evidence type="ECO:0000256" key="9">
    <source>
        <dbReference type="ARBA" id="ARBA00023303"/>
    </source>
</evidence>
<dbReference type="InterPro" id="IPR003864">
    <property type="entry name" value="CSC1/OSCA1-like_7TM"/>
</dbReference>
<keyword evidence="10" id="KW-0175">Coiled coil</keyword>
<feature type="domain" description="CSC1/OSCA1-like 7TM region" evidence="12">
    <location>
        <begin position="354"/>
        <end position="620"/>
    </location>
</feature>
<feature type="transmembrane region" description="Helical" evidence="11">
    <location>
        <begin position="601"/>
        <end position="621"/>
    </location>
</feature>
<dbReference type="Gene3D" id="3.60.15.10">
    <property type="entry name" value="Ribonuclease Z/Hydroxyacylglutathione hydrolase-like"/>
    <property type="match status" value="1"/>
</dbReference>
<reference evidence="15" key="1">
    <citation type="journal article" date="2023" name="Plant J.">
        <title>Genome sequences and population genomics provide insights into the demographic history, inbreeding, and mutation load of two 'living fossil' tree species of Dipteronia.</title>
        <authorList>
            <person name="Feng Y."/>
            <person name="Comes H.P."/>
            <person name="Chen J."/>
            <person name="Zhu S."/>
            <person name="Lu R."/>
            <person name="Zhang X."/>
            <person name="Li P."/>
            <person name="Qiu J."/>
            <person name="Olsen K.M."/>
            <person name="Qiu Y."/>
        </authorList>
    </citation>
    <scope>NUCLEOTIDE SEQUENCE</scope>
    <source>
        <strain evidence="15">NBL</strain>
    </source>
</reference>
<feature type="transmembrane region" description="Helical" evidence="11">
    <location>
        <begin position="539"/>
        <end position="557"/>
    </location>
</feature>
<feature type="transmembrane region" description="Helical" evidence="11">
    <location>
        <begin position="627"/>
        <end position="646"/>
    </location>
</feature>
<dbReference type="PANTHER" id="PTHR13018:SF141">
    <property type="entry name" value="OS01G0950900 PROTEIN"/>
    <property type="match status" value="1"/>
</dbReference>
<dbReference type="AlphaFoldDB" id="A0AAE0ECX8"/>
<sequence>MNPQGLLASAVINIGLAFVILALFSILKKQPSNAPIYYARRLSQDPDNVTFHRSFTLSRFLPSISWISRASRVSEDQILQTSGLDALLVIRLLKFGINFFMACSLIGLVVLLPVNYSSRGGPPSSHKTMDSFTIANIGKGSNWLWVHFACLWIITFYGLYLLYKEYNDILIKRIDRLRNIRHRPDQFSVLVRQIPICVDHKASRCSVDHFFSKHHPYSYYSCRILYNGKEFEDLTDRAKYITRKIEDLRKRSTVKKHNRKPLLSDVSHGNSKIALHEEKLREIFHRINQLQGENMLKEVPVAFVTFKSRWGAALAAQSQQHSHPLQWITERAPEPRDVYWRTLTISYRILPLYRIGVFVAASLLTIFFAIPVTAVQGIAKFEKLKKWFPPVRAIELIPGLSSVLVGYLPSVILNGFIYVVPFAMLGIAKFGGSVSRSQVEIKTCNMVFYFLVGNVFFISLISGSLLEEIGESFTHPQNFPSRLASAVSAQADFLLTYILADGLSGFSLEALQAGMLLLDFIKSHTCGRGEGNPYLYSLPYFRVIPVVSLSILIGSVYAVVSPLLLPVLVGYFFLGYAVYVNQIEDVYETVYETCGQYWPHIHHYIYVGFILMQITMIGLFSLKSKPAAAIATIPLLLITIMFNEYCKMRFLPTFLNNSIQNAVENDELDEKSGQLEVNYKNASNAYFQPSLQPLNFAEFDSTLTQPLTCLSKGGGFHFPPCHMLNVSGFRVLFDCPLDLSALTIFSPIPAESRTIEDEESSDFAVHEPVDTEAGVRKRQKIEKPLDANCLIYAQPWYKTVNNLHLWNVSFIDVVLISSPMGMLGLPYLTRNKEFSAKIYVTEAAARLGQLMMEDLVSMHMEYRQFYGPEESSVPQWMKSEEFELLPSALRNMVLGKDGAELGGWMPLYSSCEGLHDEGSKT</sequence>
<dbReference type="Pfam" id="PF13967">
    <property type="entry name" value="RSN1_TM"/>
    <property type="match status" value="1"/>
</dbReference>
<dbReference type="GO" id="GO:0005227">
    <property type="term" value="F:calcium-activated cation channel activity"/>
    <property type="evidence" value="ECO:0007669"/>
    <property type="project" value="InterPro"/>
</dbReference>
<evidence type="ECO:0000256" key="11">
    <source>
        <dbReference type="SAM" id="Phobius"/>
    </source>
</evidence>
<keyword evidence="7" id="KW-0406">Ion transport</keyword>
<evidence type="ECO:0000256" key="5">
    <source>
        <dbReference type="ARBA" id="ARBA00022837"/>
    </source>
</evidence>
<organism evidence="15 16">
    <name type="scientific">Dipteronia sinensis</name>
    <dbReference type="NCBI Taxonomy" id="43782"/>
    <lineage>
        <taxon>Eukaryota</taxon>
        <taxon>Viridiplantae</taxon>
        <taxon>Streptophyta</taxon>
        <taxon>Embryophyta</taxon>
        <taxon>Tracheophyta</taxon>
        <taxon>Spermatophyta</taxon>
        <taxon>Magnoliopsida</taxon>
        <taxon>eudicotyledons</taxon>
        <taxon>Gunneridae</taxon>
        <taxon>Pentapetalae</taxon>
        <taxon>rosids</taxon>
        <taxon>malvids</taxon>
        <taxon>Sapindales</taxon>
        <taxon>Sapindaceae</taxon>
        <taxon>Hippocastanoideae</taxon>
        <taxon>Acereae</taxon>
        <taxon>Dipteronia</taxon>
    </lineage>
</organism>
<evidence type="ECO:0000313" key="15">
    <source>
        <dbReference type="EMBL" id="KAK3223793.1"/>
    </source>
</evidence>
<feature type="transmembrane region" description="Helical" evidence="11">
    <location>
        <begin position="95"/>
        <end position="116"/>
    </location>
</feature>
<dbReference type="SUPFAM" id="SSF56281">
    <property type="entry name" value="Metallo-hydrolase/oxidoreductase"/>
    <property type="match status" value="1"/>
</dbReference>
<keyword evidence="4 11" id="KW-0812">Transmembrane</keyword>
<feature type="transmembrane region" description="Helical" evidence="11">
    <location>
        <begin position="446"/>
        <end position="466"/>
    </location>
</feature>
<dbReference type="GO" id="GO:0005886">
    <property type="term" value="C:plasma membrane"/>
    <property type="evidence" value="ECO:0007669"/>
    <property type="project" value="TreeGrafter"/>
</dbReference>
<dbReference type="Proteomes" id="UP001281410">
    <property type="component" value="Unassembled WGS sequence"/>
</dbReference>
<evidence type="ECO:0000259" key="13">
    <source>
        <dbReference type="Pfam" id="PF13967"/>
    </source>
</evidence>
<gene>
    <name evidence="15" type="ORF">Dsin_010818</name>
</gene>
<feature type="transmembrane region" description="Helical" evidence="11">
    <location>
        <begin position="399"/>
        <end position="425"/>
    </location>
</feature>
<keyword evidence="8 11" id="KW-0472">Membrane</keyword>
<feature type="domain" description="CSC1/OSCA1-like cytosolic" evidence="14">
    <location>
        <begin position="186"/>
        <end position="341"/>
    </location>
</feature>
<evidence type="ECO:0000256" key="4">
    <source>
        <dbReference type="ARBA" id="ARBA00022692"/>
    </source>
</evidence>
<evidence type="ECO:0000259" key="12">
    <source>
        <dbReference type="Pfam" id="PF02714"/>
    </source>
</evidence>
<evidence type="ECO:0000256" key="10">
    <source>
        <dbReference type="SAM" id="Coils"/>
    </source>
</evidence>